<dbReference type="Gene3D" id="3.40.1550.10">
    <property type="entry name" value="CheC-like"/>
    <property type="match status" value="1"/>
</dbReference>
<dbReference type="Proteomes" id="UP000641646">
    <property type="component" value="Unassembled WGS sequence"/>
</dbReference>
<evidence type="ECO:0000256" key="1">
    <source>
        <dbReference type="ARBA" id="ARBA00022500"/>
    </source>
</evidence>
<gene>
    <name evidence="3" type="ORF">H6G03_09615</name>
</gene>
<proteinExistence type="predicted"/>
<reference evidence="3" key="2">
    <citation type="submission" date="2020-08" db="EMBL/GenBank/DDBJ databases">
        <authorList>
            <person name="Chen M."/>
            <person name="Teng W."/>
            <person name="Zhao L."/>
            <person name="Hu C."/>
            <person name="Zhou Y."/>
            <person name="Han B."/>
            <person name="Song L."/>
            <person name="Shu W."/>
        </authorList>
    </citation>
    <scope>NUCLEOTIDE SEQUENCE</scope>
    <source>
        <strain evidence="3">FACHB-1375</strain>
    </source>
</reference>
<dbReference type="CDD" id="cd17910">
    <property type="entry name" value="CheC_ClassII"/>
    <property type="match status" value="1"/>
</dbReference>
<evidence type="ECO:0000256" key="2">
    <source>
        <dbReference type="ARBA" id="ARBA00022801"/>
    </source>
</evidence>
<reference evidence="3" key="1">
    <citation type="journal article" date="2015" name="ISME J.">
        <title>Draft Genome Sequence of Streptomyces incarnatus NRRL8089, which Produces the Nucleoside Antibiotic Sinefungin.</title>
        <authorList>
            <person name="Oshima K."/>
            <person name="Hattori M."/>
            <person name="Shimizu H."/>
            <person name="Fukuda K."/>
            <person name="Nemoto M."/>
            <person name="Inagaki K."/>
            <person name="Tamura T."/>
        </authorList>
    </citation>
    <scope>NUCLEOTIDE SEQUENCE</scope>
    <source>
        <strain evidence="3">FACHB-1375</strain>
    </source>
</reference>
<dbReference type="GO" id="GO:0006935">
    <property type="term" value="P:chemotaxis"/>
    <property type="evidence" value="ECO:0007669"/>
    <property type="project" value="UniProtKB-KW"/>
</dbReference>
<dbReference type="RefSeq" id="WP_190464125.1">
    <property type="nucleotide sequence ID" value="NZ_JACJPW010000019.1"/>
</dbReference>
<organism evidence="3 4">
    <name type="scientific">Aerosakkonema funiforme FACHB-1375</name>
    <dbReference type="NCBI Taxonomy" id="2949571"/>
    <lineage>
        <taxon>Bacteria</taxon>
        <taxon>Bacillati</taxon>
        <taxon>Cyanobacteriota</taxon>
        <taxon>Cyanophyceae</taxon>
        <taxon>Oscillatoriophycideae</taxon>
        <taxon>Aerosakkonematales</taxon>
        <taxon>Aerosakkonemataceae</taxon>
        <taxon>Aerosakkonema</taxon>
    </lineage>
</organism>
<evidence type="ECO:0000313" key="4">
    <source>
        <dbReference type="Proteomes" id="UP000641646"/>
    </source>
</evidence>
<keyword evidence="1" id="KW-0145">Chemotaxis</keyword>
<dbReference type="PANTHER" id="PTHR43693:SF1">
    <property type="entry name" value="PROTEIN PHOSPHATASE CHEZ"/>
    <property type="match status" value="1"/>
</dbReference>
<evidence type="ECO:0000313" key="3">
    <source>
        <dbReference type="EMBL" id="MBD2181360.1"/>
    </source>
</evidence>
<keyword evidence="4" id="KW-1185">Reference proteome</keyword>
<dbReference type="AlphaFoldDB" id="A0A926VCU5"/>
<keyword evidence="2" id="KW-0378">Hydrolase</keyword>
<accession>A0A926VCU5</accession>
<dbReference type="InterPro" id="IPR028976">
    <property type="entry name" value="CheC-like_sf"/>
</dbReference>
<comment type="caution">
    <text evidence="3">The sequence shown here is derived from an EMBL/GenBank/DDBJ whole genome shotgun (WGS) entry which is preliminary data.</text>
</comment>
<sequence length="216" mass="23666">MNLTVDQIDILQELVNIGVGRAAGVLNEMIGSPICLRIPYIKLLSPPELRPELKKRFNGDLLSTVRLNFSGAFSGTAELIFPTESASTLVEVLTDEVVGTPDLDSVKIGTLLEVGNIVLNGVMGSLSNMLAQHLEYSLPTYVEGMVDRLLMSKELDANASVFLAHTRFTIEQLQIAGDIILIFKVGSFDAMLKAIELAFESDDERDSGCPERFRYS</sequence>
<dbReference type="GO" id="GO:0016787">
    <property type="term" value="F:hydrolase activity"/>
    <property type="evidence" value="ECO:0007669"/>
    <property type="project" value="UniProtKB-KW"/>
</dbReference>
<name>A0A926VCU5_9CYAN</name>
<protein>
    <submittedName>
        <fullName evidence="3">Chemotaxis protein CheC</fullName>
    </submittedName>
</protein>
<dbReference type="PANTHER" id="PTHR43693">
    <property type="entry name" value="PROTEIN PHOSPHATASE CHEZ"/>
    <property type="match status" value="1"/>
</dbReference>
<dbReference type="SUPFAM" id="SSF103039">
    <property type="entry name" value="CheC-like"/>
    <property type="match status" value="1"/>
</dbReference>
<dbReference type="InterPro" id="IPR050992">
    <property type="entry name" value="CheZ_family_phosphatases"/>
</dbReference>
<dbReference type="EMBL" id="JACJPW010000019">
    <property type="protein sequence ID" value="MBD2181360.1"/>
    <property type="molecule type" value="Genomic_DNA"/>
</dbReference>